<feature type="transmembrane region" description="Helical" evidence="1">
    <location>
        <begin position="201"/>
        <end position="218"/>
    </location>
</feature>
<dbReference type="EMBL" id="DVKT01000005">
    <property type="protein sequence ID" value="HIT38544.1"/>
    <property type="molecule type" value="Genomic_DNA"/>
</dbReference>
<keyword evidence="1" id="KW-0812">Transmembrane</keyword>
<feature type="transmembrane region" description="Helical" evidence="1">
    <location>
        <begin position="169"/>
        <end position="189"/>
    </location>
</feature>
<dbReference type="AlphaFoldDB" id="A0A9D1KCG0"/>
<gene>
    <name evidence="2" type="ORF">IAD06_00690</name>
</gene>
<feature type="transmembrane region" description="Helical" evidence="1">
    <location>
        <begin position="267"/>
        <end position="283"/>
    </location>
</feature>
<reference evidence="2" key="1">
    <citation type="submission" date="2020-10" db="EMBL/GenBank/DDBJ databases">
        <authorList>
            <person name="Gilroy R."/>
        </authorList>
    </citation>
    <scope>NUCLEOTIDE SEQUENCE</scope>
    <source>
        <strain evidence="2">21143</strain>
    </source>
</reference>
<evidence type="ECO:0000313" key="3">
    <source>
        <dbReference type="Proteomes" id="UP000886722"/>
    </source>
</evidence>
<sequence length="290" mass="33620">METITVKAKKPSFIGFAAFMIVLFTMPLGHAAMIIMEKTLGESYLTPAAFLLGLVGAALAVWGFYMKNENAATFSGLIGGLMVWTGWIEFTFVYYAHRYDVAPLIENGEIATKPEYLIMMSSIGFLAIIMMFYIFSARTRCVFFCWVQKVLHINRHEESLQTVHRNHSLTTFMETNILLWASYMLLMFAYDDHILGDRHPVTAFIAFGSLVWSAYLFVKLMKIRKIGYAIRYAIPTVIIFWTFVEILGRWDLFHEIWVEPGKYKTEIITMFVVFLLFSAYLFFRKKHETK</sequence>
<organism evidence="2 3">
    <name type="scientific">Candidatus Caccoplasma intestinavium</name>
    <dbReference type="NCBI Taxonomy" id="2840716"/>
    <lineage>
        <taxon>Bacteria</taxon>
        <taxon>Pseudomonadati</taxon>
        <taxon>Bacteroidota</taxon>
        <taxon>Bacteroidia</taxon>
        <taxon>Bacteroidales</taxon>
        <taxon>Bacteroidaceae</taxon>
        <taxon>Bacteroidaceae incertae sedis</taxon>
        <taxon>Candidatus Caccoplasma</taxon>
    </lineage>
</organism>
<feature type="transmembrane region" description="Helical" evidence="1">
    <location>
        <begin position="77"/>
        <end position="96"/>
    </location>
</feature>
<accession>A0A9D1KCG0</accession>
<keyword evidence="1" id="KW-1133">Transmembrane helix</keyword>
<feature type="transmembrane region" description="Helical" evidence="1">
    <location>
        <begin position="116"/>
        <end position="135"/>
    </location>
</feature>
<evidence type="ECO:0000313" key="2">
    <source>
        <dbReference type="EMBL" id="HIT38544.1"/>
    </source>
</evidence>
<evidence type="ECO:0000256" key="1">
    <source>
        <dbReference type="SAM" id="Phobius"/>
    </source>
</evidence>
<name>A0A9D1KCG0_9BACT</name>
<keyword evidence="1" id="KW-0472">Membrane</keyword>
<feature type="transmembrane region" description="Helical" evidence="1">
    <location>
        <begin position="12"/>
        <end position="36"/>
    </location>
</feature>
<feature type="transmembrane region" description="Helical" evidence="1">
    <location>
        <begin position="48"/>
        <end position="65"/>
    </location>
</feature>
<comment type="caution">
    <text evidence="2">The sequence shown here is derived from an EMBL/GenBank/DDBJ whole genome shotgun (WGS) entry which is preliminary data.</text>
</comment>
<protein>
    <submittedName>
        <fullName evidence="2">Uncharacterized protein</fullName>
    </submittedName>
</protein>
<feature type="transmembrane region" description="Helical" evidence="1">
    <location>
        <begin position="230"/>
        <end position="247"/>
    </location>
</feature>
<reference evidence="2" key="2">
    <citation type="journal article" date="2021" name="PeerJ">
        <title>Extensive microbial diversity within the chicken gut microbiome revealed by metagenomics and culture.</title>
        <authorList>
            <person name="Gilroy R."/>
            <person name="Ravi A."/>
            <person name="Getino M."/>
            <person name="Pursley I."/>
            <person name="Horton D.L."/>
            <person name="Alikhan N.F."/>
            <person name="Baker D."/>
            <person name="Gharbi K."/>
            <person name="Hall N."/>
            <person name="Watson M."/>
            <person name="Adriaenssens E.M."/>
            <person name="Foster-Nyarko E."/>
            <person name="Jarju S."/>
            <person name="Secka A."/>
            <person name="Antonio M."/>
            <person name="Oren A."/>
            <person name="Chaudhuri R.R."/>
            <person name="La Ragione R."/>
            <person name="Hildebrand F."/>
            <person name="Pallen M.J."/>
        </authorList>
    </citation>
    <scope>NUCLEOTIDE SEQUENCE</scope>
    <source>
        <strain evidence="2">21143</strain>
    </source>
</reference>
<proteinExistence type="predicted"/>
<dbReference type="Proteomes" id="UP000886722">
    <property type="component" value="Unassembled WGS sequence"/>
</dbReference>